<proteinExistence type="predicted"/>
<organism evidence="1">
    <name type="scientific">uncultured Alphaproteobacteria bacterium</name>
    <dbReference type="NCBI Taxonomy" id="91750"/>
    <lineage>
        <taxon>Bacteria</taxon>
        <taxon>Pseudomonadati</taxon>
        <taxon>Pseudomonadota</taxon>
        <taxon>Alphaproteobacteria</taxon>
        <taxon>environmental samples</taxon>
    </lineage>
</organism>
<dbReference type="AlphaFoldDB" id="A0A1B0Z1K8"/>
<accession>A0A1B0Z1K8</accession>
<protein>
    <submittedName>
        <fullName evidence="1">Uncharacterized protein</fullName>
    </submittedName>
</protein>
<name>A0A1B0Z1K8_9PROT</name>
<evidence type="ECO:0000313" key="1">
    <source>
        <dbReference type="EMBL" id="ANO58077.1"/>
    </source>
</evidence>
<reference evidence="1" key="1">
    <citation type="submission" date="2015-11" db="EMBL/GenBank/DDBJ databases">
        <title>Genomes of Abundant and Widespread Viruses from the Deep Ocean.</title>
        <authorList>
            <person name="Mizuno C.M."/>
            <person name="Ghai R."/>
            <person name="Saghai A."/>
            <person name="Lopez-Garcia P."/>
            <person name="Rodriguez-Valera F."/>
        </authorList>
    </citation>
    <scope>NUCLEOTIDE SEQUENCE</scope>
</reference>
<dbReference type="EMBL" id="KT997797">
    <property type="protein sequence ID" value="ANO58077.1"/>
    <property type="molecule type" value="Genomic_DNA"/>
</dbReference>
<sequence>MTKNIKKIINDIKLPVISKDLLDALDVLFPERTPPITMEYREICYRSGQRSVINFLHEKFKQQSENVLEKK</sequence>